<dbReference type="AlphaFoldDB" id="A0A5S5DSE3"/>
<dbReference type="Proteomes" id="UP000323136">
    <property type="component" value="Unassembled WGS sequence"/>
</dbReference>
<reference evidence="2 3" key="1">
    <citation type="submission" date="2019-07" db="EMBL/GenBank/DDBJ databases">
        <title>Genomic Encyclopedia of Type Strains, Phase IV (KMG-IV): sequencing the most valuable type-strain genomes for metagenomic binning, comparative biology and taxonomic classification.</title>
        <authorList>
            <person name="Goeker M."/>
        </authorList>
    </citation>
    <scope>NUCLEOTIDE SEQUENCE [LARGE SCALE GENOMIC DNA]</scope>
    <source>
        <strain evidence="2 3">DSM 18961</strain>
    </source>
</reference>
<dbReference type="Gene3D" id="3.90.1150.200">
    <property type="match status" value="1"/>
</dbReference>
<evidence type="ECO:0000313" key="2">
    <source>
        <dbReference type="EMBL" id="TYP98843.1"/>
    </source>
</evidence>
<dbReference type="RefSeq" id="WP_148869650.1">
    <property type="nucleotide sequence ID" value="NZ_VNIA01000002.1"/>
</dbReference>
<comment type="caution">
    <text evidence="2">The sequence shown here is derived from an EMBL/GenBank/DDBJ whole genome shotgun (WGS) entry which is preliminary data.</text>
</comment>
<dbReference type="PIRSF" id="PIRSF021308">
    <property type="entry name" value="UCP021308"/>
    <property type="match status" value="1"/>
</dbReference>
<dbReference type="OrthoDB" id="214150at2"/>
<organism evidence="2 3">
    <name type="scientific">Tenacibaculum adriaticum</name>
    <dbReference type="NCBI Taxonomy" id="413713"/>
    <lineage>
        <taxon>Bacteria</taxon>
        <taxon>Pseudomonadati</taxon>
        <taxon>Bacteroidota</taxon>
        <taxon>Flavobacteriia</taxon>
        <taxon>Flavobacteriales</taxon>
        <taxon>Flavobacteriaceae</taxon>
        <taxon>Tenacibaculum</taxon>
    </lineage>
</organism>
<evidence type="ECO:0000259" key="1">
    <source>
        <dbReference type="Pfam" id="PF08818"/>
    </source>
</evidence>
<dbReference type="InterPro" id="IPR014922">
    <property type="entry name" value="YdhG-like"/>
</dbReference>
<evidence type="ECO:0000313" key="3">
    <source>
        <dbReference type="Proteomes" id="UP000323136"/>
    </source>
</evidence>
<gene>
    <name evidence="2" type="ORF">C7447_102159</name>
</gene>
<proteinExistence type="predicted"/>
<keyword evidence="3" id="KW-1185">Reference proteome</keyword>
<dbReference type="SUPFAM" id="SSF159888">
    <property type="entry name" value="YdhG-like"/>
    <property type="match status" value="1"/>
</dbReference>
<dbReference type="EMBL" id="VNIA01000002">
    <property type="protein sequence ID" value="TYP98843.1"/>
    <property type="molecule type" value="Genomic_DNA"/>
</dbReference>
<sequence length="197" mass="23273">MNRQVTEYIQKNKKWSQELTLLRSVLLELPLEETIKWNSPVYTYKGKNILGLSAFKNYSGLWFFQGCFLKDEHKVLINAQEEKTQAMRQWRFNTLAEINIDLVKMYVLEAIENHIAGKELKPKRNTKPLIIPIELQQELDENDQLKSKFDEFSLSKKREFTDYISEAKRVVTKQSRLEKIIPMILKGIGLNDKYKNC</sequence>
<name>A0A5S5DSE3_9FLAO</name>
<dbReference type="Pfam" id="PF13376">
    <property type="entry name" value="OmdA"/>
    <property type="match status" value="1"/>
</dbReference>
<feature type="domain" description="YdhG-like" evidence="1">
    <location>
        <begin position="15"/>
        <end position="111"/>
    </location>
</feature>
<accession>A0A5S5DSE3</accession>
<dbReference type="InterPro" id="IPR016786">
    <property type="entry name" value="YdeI_bac"/>
</dbReference>
<dbReference type="Pfam" id="PF08818">
    <property type="entry name" value="DUF1801"/>
    <property type="match status" value="1"/>
</dbReference>
<protein>
    <submittedName>
        <fullName evidence="2">Uncharacterized protein YdeI (YjbR/CyaY-like superfamily)</fullName>
    </submittedName>
</protein>